<evidence type="ECO:0000259" key="6">
    <source>
        <dbReference type="Pfam" id="PF17137"/>
    </source>
</evidence>
<dbReference type="InterPro" id="IPR033403">
    <property type="entry name" value="DUF5110"/>
</dbReference>
<keyword evidence="3" id="KW-0732">Signal</keyword>
<reference evidence="7" key="1">
    <citation type="submission" date="2023-06" db="EMBL/GenBank/DDBJ databases">
        <authorList>
            <person name="Delattre M."/>
        </authorList>
    </citation>
    <scope>NUCLEOTIDE SEQUENCE</scope>
    <source>
        <strain evidence="7">AF72</strain>
    </source>
</reference>
<dbReference type="SUPFAM" id="SSF51011">
    <property type="entry name" value="Glycosyl hydrolase domain"/>
    <property type="match status" value="1"/>
</dbReference>
<dbReference type="GO" id="GO:0005975">
    <property type="term" value="P:carbohydrate metabolic process"/>
    <property type="evidence" value="ECO:0007669"/>
    <property type="project" value="InterPro"/>
</dbReference>
<dbReference type="CDD" id="cd06603">
    <property type="entry name" value="GH31_GANC_GANAB_alpha"/>
    <property type="match status" value="1"/>
</dbReference>
<feature type="signal peptide" evidence="3">
    <location>
        <begin position="1"/>
        <end position="15"/>
    </location>
</feature>
<dbReference type="CDD" id="cd14752">
    <property type="entry name" value="GH31_N"/>
    <property type="match status" value="1"/>
</dbReference>
<dbReference type="Pfam" id="PF17137">
    <property type="entry name" value="DUF5110"/>
    <property type="match status" value="1"/>
</dbReference>
<evidence type="ECO:0000259" key="4">
    <source>
        <dbReference type="Pfam" id="PF01055"/>
    </source>
</evidence>
<dbReference type="Pfam" id="PF13802">
    <property type="entry name" value="Gal_mutarotas_2"/>
    <property type="match status" value="1"/>
</dbReference>
<dbReference type="InterPro" id="IPR013780">
    <property type="entry name" value="Glyco_hydro_b"/>
</dbReference>
<dbReference type="InterPro" id="IPR025887">
    <property type="entry name" value="Glyco_hydro_31_N_dom"/>
</dbReference>
<evidence type="ECO:0000313" key="8">
    <source>
        <dbReference type="Proteomes" id="UP001177023"/>
    </source>
</evidence>
<feature type="domain" description="Glycoside hydrolase family 31 TIM barrel" evidence="4">
    <location>
        <begin position="339"/>
        <end position="668"/>
    </location>
</feature>
<dbReference type="EMBL" id="CATQJA010002664">
    <property type="protein sequence ID" value="CAJ0582620.1"/>
    <property type="molecule type" value="Genomic_DNA"/>
</dbReference>
<feature type="non-terminal residue" evidence="7">
    <location>
        <position position="886"/>
    </location>
</feature>
<feature type="domain" description="DUF5110" evidence="6">
    <location>
        <begin position="768"/>
        <end position="824"/>
    </location>
</feature>
<dbReference type="FunFam" id="3.20.20.80:FF:000039">
    <property type="entry name" value="Glucosidase, alpha neutral C"/>
    <property type="match status" value="1"/>
</dbReference>
<dbReference type="Gene3D" id="3.20.20.80">
    <property type="entry name" value="Glycosidases"/>
    <property type="match status" value="1"/>
</dbReference>
<dbReference type="GO" id="GO:0030246">
    <property type="term" value="F:carbohydrate binding"/>
    <property type="evidence" value="ECO:0007669"/>
    <property type="project" value="InterPro"/>
</dbReference>
<dbReference type="Gene3D" id="2.60.40.1760">
    <property type="entry name" value="glycosyl hydrolase (family 31)"/>
    <property type="match status" value="1"/>
</dbReference>
<evidence type="ECO:0000313" key="7">
    <source>
        <dbReference type="EMBL" id="CAJ0582620.1"/>
    </source>
</evidence>
<dbReference type="GO" id="GO:0090599">
    <property type="term" value="F:alpha-glucosidase activity"/>
    <property type="evidence" value="ECO:0007669"/>
    <property type="project" value="UniProtKB-ARBA"/>
</dbReference>
<dbReference type="PANTHER" id="PTHR22762">
    <property type="entry name" value="ALPHA-GLUCOSIDASE"/>
    <property type="match status" value="1"/>
</dbReference>
<accession>A0AA36G7Z2</accession>
<proteinExistence type="inferred from homology"/>
<gene>
    <name evidence="7" type="ORF">MSPICULIGERA_LOCUS20750</name>
</gene>
<feature type="chain" id="PRO_5041261812" description="Glycoside hydrolase family 31 N-terminal domain-containing protein" evidence="3">
    <location>
        <begin position="16"/>
        <end position="886"/>
    </location>
</feature>
<dbReference type="InterPro" id="IPR000322">
    <property type="entry name" value="Glyco_hydro_31_TIM"/>
</dbReference>
<dbReference type="SUPFAM" id="SSF74650">
    <property type="entry name" value="Galactose mutarotase-like"/>
    <property type="match status" value="1"/>
</dbReference>
<keyword evidence="2" id="KW-0378">Hydrolase</keyword>
<protein>
    <recommendedName>
        <fullName evidence="9">Glycoside hydrolase family 31 N-terminal domain-containing protein</fullName>
    </recommendedName>
</protein>
<dbReference type="InterPro" id="IPR017853">
    <property type="entry name" value="GH"/>
</dbReference>
<comment type="caution">
    <text evidence="7">The sequence shown here is derived from an EMBL/GenBank/DDBJ whole genome shotgun (WGS) entry which is preliminary data.</text>
</comment>
<dbReference type="Proteomes" id="UP001177023">
    <property type="component" value="Unassembled WGS sequence"/>
</dbReference>
<evidence type="ECO:0000256" key="2">
    <source>
        <dbReference type="RuleBase" id="RU361185"/>
    </source>
</evidence>
<feature type="domain" description="Glycoside hydrolase family 31 N-terminal" evidence="5">
    <location>
        <begin position="69"/>
        <end position="276"/>
    </location>
</feature>
<dbReference type="Pfam" id="PF01055">
    <property type="entry name" value="Glyco_hydro_31_2nd"/>
    <property type="match status" value="1"/>
</dbReference>
<dbReference type="InterPro" id="IPR011013">
    <property type="entry name" value="Gal_mutarotase_sf_dom"/>
</dbReference>
<sequence length="886" mass="102045">MRWLLLLAVVAAVGAVNRAKFRRCIDTAFCRRHRDDKSVTDYKVVSNSLKFNDTGLHAILKNKENSLVLDIVALKDSTVRLVIDEFEGKDGRVRNRWQPLDALNNPEPDQQKIKKSESKADESFFETEDGHKVVVQHKPFRVDLYSKGTLVATVNSKNLLRFEHFRKGQKVKDGDGFWEEKWGDFKDKKPHGSSSVGVDIALLGFKYAYGLPEHSETYALRSTNNYEPYRLYNLDVFEYEINNPMALYGSVPFLAATNTKRALSMLWLNPSETWVDFDTSRADLGAVAKLVETEDEKAHKIPQINTRFISESGLIDVFFFLGPKPNDIFRQHAKITGVTPIPPEFSLGYHQCRWNYKDEKDVREVVAKFDEHEIPLDVLWLDIEHTDGKRYFTWDKEKFPDPAAMVEEISKKGRKLVTIVDPHIKKDKNYTIYKEARKKGFLVKELGGKKTFVGNCWPQDSVYVDFTNPEARKWWAEKFAYDKYPGTSDNVHIWNDMNEPSVFDGPEVTMPKDLVHHNDREHREVHNMYGFYQHSATFDGIKSRSGGKLRPFVLTRSFFAGSQRTAAVWTGDNAATWEHLKASVPMLLTLSTSGIPFVGADVGGFFHDTDPELFVRWAQAGAFQPFFRAHAHTDTKRREPYLLDEEHRAAYKKAIETRYKFLPYIYSLFYEHSKTGKPVMRPHWMELMEDEVGYDEDRQWLLGNAILVWYEFESGKARPSPGAMQIEAPLDKIAVFQRGGTIVPIRELDGHRASLAETRNDPVSLYIGLNTRGDQANGTVYLDDGESFAYENGDFALWSIVFKKEHDYLFTISSKILDKKGTYTSEVLIDKIYIRGVKFYPQTAHIYLDDFIPEDLDFEHDRDLQQVVISNVGAYLTKEWKIDLHG</sequence>
<evidence type="ECO:0000256" key="1">
    <source>
        <dbReference type="ARBA" id="ARBA00007806"/>
    </source>
</evidence>
<dbReference type="PANTHER" id="PTHR22762:SF145">
    <property type="entry name" value="GLYCOSIDE HYDROLASE FAMILY 31 N-TERMINAL DOMAIN-CONTAINING PROTEIN"/>
    <property type="match status" value="1"/>
</dbReference>
<dbReference type="AlphaFoldDB" id="A0AA36G7Z2"/>
<keyword evidence="8" id="KW-1185">Reference proteome</keyword>
<comment type="similarity">
    <text evidence="1 2">Belongs to the glycosyl hydrolase 31 family.</text>
</comment>
<evidence type="ECO:0008006" key="9">
    <source>
        <dbReference type="Google" id="ProtNLM"/>
    </source>
</evidence>
<dbReference type="GO" id="GO:0006491">
    <property type="term" value="P:N-glycan processing"/>
    <property type="evidence" value="ECO:0007669"/>
    <property type="project" value="TreeGrafter"/>
</dbReference>
<keyword evidence="2" id="KW-0326">Glycosidase</keyword>
<dbReference type="Gene3D" id="2.60.40.1180">
    <property type="entry name" value="Golgi alpha-mannosidase II"/>
    <property type="match status" value="2"/>
</dbReference>
<organism evidence="7 8">
    <name type="scientific">Mesorhabditis spiculigera</name>
    <dbReference type="NCBI Taxonomy" id="96644"/>
    <lineage>
        <taxon>Eukaryota</taxon>
        <taxon>Metazoa</taxon>
        <taxon>Ecdysozoa</taxon>
        <taxon>Nematoda</taxon>
        <taxon>Chromadorea</taxon>
        <taxon>Rhabditida</taxon>
        <taxon>Rhabditina</taxon>
        <taxon>Rhabditomorpha</taxon>
        <taxon>Rhabditoidea</taxon>
        <taxon>Rhabditidae</taxon>
        <taxon>Mesorhabditinae</taxon>
        <taxon>Mesorhabditis</taxon>
    </lineage>
</organism>
<evidence type="ECO:0000259" key="5">
    <source>
        <dbReference type="Pfam" id="PF13802"/>
    </source>
</evidence>
<dbReference type="SUPFAM" id="SSF51445">
    <property type="entry name" value="(Trans)glycosidases"/>
    <property type="match status" value="1"/>
</dbReference>
<name>A0AA36G7Z2_9BILA</name>
<evidence type="ECO:0000256" key="3">
    <source>
        <dbReference type="SAM" id="SignalP"/>
    </source>
</evidence>